<name>A0A1R3KIM4_9ROSI</name>
<dbReference type="Proteomes" id="UP000187203">
    <property type="component" value="Unassembled WGS sequence"/>
</dbReference>
<evidence type="ECO:0000256" key="1">
    <source>
        <dbReference type="SAM" id="MobiDB-lite"/>
    </source>
</evidence>
<dbReference type="Gene3D" id="3.30.160.60">
    <property type="entry name" value="Classic Zinc Finger"/>
    <property type="match status" value="1"/>
</dbReference>
<organism evidence="2 3">
    <name type="scientific">Corchorus olitorius</name>
    <dbReference type="NCBI Taxonomy" id="93759"/>
    <lineage>
        <taxon>Eukaryota</taxon>
        <taxon>Viridiplantae</taxon>
        <taxon>Streptophyta</taxon>
        <taxon>Embryophyta</taxon>
        <taxon>Tracheophyta</taxon>
        <taxon>Spermatophyta</taxon>
        <taxon>Magnoliopsida</taxon>
        <taxon>eudicotyledons</taxon>
        <taxon>Gunneridae</taxon>
        <taxon>Pentapetalae</taxon>
        <taxon>rosids</taxon>
        <taxon>malvids</taxon>
        <taxon>Malvales</taxon>
        <taxon>Malvaceae</taxon>
        <taxon>Grewioideae</taxon>
        <taxon>Apeibeae</taxon>
        <taxon>Corchorus</taxon>
    </lineage>
</organism>
<dbReference type="EMBL" id="AWUE01013457">
    <property type="protein sequence ID" value="OMP06931.1"/>
    <property type="molecule type" value="Genomic_DNA"/>
</dbReference>
<sequence length="1461" mass="160178">MLSIENPPPEPDPPCPCQFLQLKSGSDEIETPPHKLPLPEVDLLDHHHRHHTPLPKFSIRDYVFTARSKDIKKSWPFSPKNLQLCLKHGLKDPLPPFQPLGIVRSQSLKKCTVETNPFEKQDTRKFDEVPSGSNDHVVLESSNDAHSNHILAGACIDNISSRSGEHENDLPSTTTSVSQSEIDSVLVNKPSNLPLETDTSVEVSPEVQAAGPFKSHKTENISRSSSKKCRLIVKFGSHSDRSSTEDIASNCTTVSESMASKVCPVCKTFSSSSNTTLNAHIDQCLSAESTPKWTAGSKLTRHRIKPRKTRLMVDVYATARPCTLEELDRRNGTSWATATNVPRQDYERVATYDEGKSQRVSPIHLEDTSDVGAVYIDANGTKLRILSKFNDVQPVSKVGEDLGPHKSLKGGKGSKFFSAKKKRRHAAKHHKSLKLAPQSRKLFSNKTRPSTNPLYDFVVCDDKVGSDYGVQLIVSGQEGYCGEEESCKSEGPPVPKQIKTSDSRKVRGRLWTKRAGLLRKSNNQGRHQPLICKWHVSRDMRVQGDQSHLVDNVVERHCIHKFKTSSESVSSPEKCESTEKSVYEAPVTDKRERSFGRKRVRSPLFGARICDKMCRSFDPLNQKGIQLSKDSLYVNEDHNIKSPKSGENCSSSLSKKMVDIDANGNPSSPVNATTTISHHSFPSKCFRISSPKKTALSASSRSSMVHSRSNLVKKYPTKESQLQFMADIDEDAVVCSPEGDKECDLGHDGAKNYHDRKENTEELSYGGSIVQGAGEQSVRVSISGRDETLDLKSIKSAPYCYDHDRRENADSSVRGNEDILGKVDGLEPLDETITSLSQSIESKFNKLSDPSKNRSNSLQHIEDYDGVLCGGEGLADPNGPNLVDKPNMFCSEVGDGIIGQTANMGGELDCDAAQGNSFPEVDPIPIPGPPGSFLPSPRDMSSDDFQGNSSLTTSRIQSSQDQLDFVDGESSDSPISTVSTVSNCAEARSNLKNAEPLIFTGAPAAMSDPLVENGSANPQTGAGPERTFEGEKLRVHKLSMEKKPFIFKNDDQPCCCQRRERSSQGFALNYQESQLLRRRTMASTMVPATGMQIGSSPNFRPYNLDTRPEMFSLSSCTNLGSEQMVPPVVKPSAGPISFEACPDAGIKLSARGDSDSASPSTSNPILRLMGKNLMVVNKEEDGSVPIGLAQSSPQSNRLTSNFATSSGISPSNIWKQGGGLNFHHTMPQGSLFFDRNPNGLLGQSLDVQKTNGYRNCENLATSQTPVQFPVGMFLNEHMSCGFTASMELNKYEGNYNLPSQVNRPKNKLGPSAIYEMKKVRTVDCRQHGDSAVSSKEVIVIDDAPETETNERNDIAKHLEGSRESQLVSYGVSMPLVPNHIRRPGNSYSHYHQSEESPLLGDQTVVHSNNFYAIPPRRGNTSPVGWDCTSEGSGVLQRGPLMAVSPSTSHLRSALYYSPSLS</sequence>
<accession>A0A1R3KIM4</accession>
<evidence type="ECO:0000313" key="3">
    <source>
        <dbReference type="Proteomes" id="UP000187203"/>
    </source>
</evidence>
<protein>
    <submittedName>
        <fullName evidence="2">Uncharacterized protein</fullName>
    </submittedName>
</protein>
<feature type="compositionally biased region" description="Polar residues" evidence="1">
    <location>
        <begin position="943"/>
        <end position="962"/>
    </location>
</feature>
<dbReference type="PANTHER" id="PTHR35767:SF1">
    <property type="entry name" value="HAPLESS PROTEIN"/>
    <property type="match status" value="1"/>
</dbReference>
<dbReference type="PANTHER" id="PTHR35767">
    <property type="entry name" value="HAPLESS PROTEIN"/>
    <property type="match status" value="1"/>
</dbReference>
<dbReference type="OrthoDB" id="1929441at2759"/>
<dbReference type="STRING" id="93759.A0A1R3KIM4"/>
<proteinExistence type="predicted"/>
<comment type="caution">
    <text evidence="2">The sequence shown here is derived from an EMBL/GenBank/DDBJ whole genome shotgun (WGS) entry which is preliminary data.</text>
</comment>
<gene>
    <name evidence="2" type="ORF">COLO4_07793</name>
</gene>
<feature type="region of interest" description="Disordered" evidence="1">
    <location>
        <begin position="486"/>
        <end position="505"/>
    </location>
</feature>
<evidence type="ECO:0000313" key="2">
    <source>
        <dbReference type="EMBL" id="OMP06931.1"/>
    </source>
</evidence>
<feature type="compositionally biased region" description="Polar residues" evidence="1">
    <location>
        <begin position="170"/>
        <end position="182"/>
    </location>
</feature>
<reference evidence="3" key="1">
    <citation type="submission" date="2013-09" db="EMBL/GenBank/DDBJ databases">
        <title>Corchorus olitorius genome sequencing.</title>
        <authorList>
            <person name="Alam M."/>
            <person name="Haque M.S."/>
            <person name="Islam M.S."/>
            <person name="Emdad E.M."/>
            <person name="Islam M.M."/>
            <person name="Ahmed B."/>
            <person name="Halim A."/>
            <person name="Hossen Q.M.M."/>
            <person name="Hossain M.Z."/>
            <person name="Ahmed R."/>
            <person name="Khan M.M."/>
            <person name="Islam R."/>
            <person name="Rashid M.M."/>
            <person name="Khan S.A."/>
            <person name="Rahman M.S."/>
            <person name="Alam M."/>
            <person name="Yahiya A.S."/>
            <person name="Khan M.S."/>
            <person name="Azam M.S."/>
            <person name="Haque T."/>
            <person name="Lashkar M.Z.H."/>
            <person name="Akhand A.I."/>
            <person name="Morshed G."/>
            <person name="Roy S."/>
            <person name="Uddin K.S."/>
            <person name="Rabeya T."/>
            <person name="Hossain A.S."/>
            <person name="Chowdhury A."/>
            <person name="Snigdha A.R."/>
            <person name="Mortoza M.S."/>
            <person name="Matin S.A."/>
            <person name="Hoque S.M.E."/>
            <person name="Islam M.K."/>
            <person name="Roy D.K."/>
            <person name="Haider R."/>
            <person name="Moosa M.M."/>
            <person name="Elias S.M."/>
            <person name="Hasan A.M."/>
            <person name="Jahan S."/>
            <person name="Shafiuddin M."/>
            <person name="Mahmood N."/>
            <person name="Shommy N.S."/>
        </authorList>
    </citation>
    <scope>NUCLEOTIDE SEQUENCE [LARGE SCALE GENOMIC DNA]</scope>
    <source>
        <strain evidence="3">cv. O-4</strain>
    </source>
</reference>
<feature type="region of interest" description="Disordered" evidence="1">
    <location>
        <begin position="924"/>
        <end position="977"/>
    </location>
</feature>
<keyword evidence="3" id="KW-1185">Reference proteome</keyword>
<feature type="region of interest" description="Disordered" evidence="1">
    <location>
        <begin position="162"/>
        <end position="183"/>
    </location>
</feature>